<proteinExistence type="predicted"/>
<evidence type="ECO:0000313" key="2">
    <source>
        <dbReference type="EMBL" id="NLP82998.1"/>
    </source>
</evidence>
<dbReference type="Proteomes" id="UP001429745">
    <property type="component" value="Unassembled WGS sequence"/>
</dbReference>
<name>A0ABX1K9H3_9MICO</name>
<dbReference type="EMBL" id="JABACI010000001">
    <property type="protein sequence ID" value="NLP82998.1"/>
    <property type="molecule type" value="Genomic_DNA"/>
</dbReference>
<gene>
    <name evidence="2" type="ORF">HF576_03985</name>
</gene>
<evidence type="ECO:0000256" key="1">
    <source>
        <dbReference type="SAM" id="Phobius"/>
    </source>
</evidence>
<comment type="caution">
    <text evidence="2">The sequence shown here is derived from an EMBL/GenBank/DDBJ whole genome shotgun (WGS) entry which is preliminary data.</text>
</comment>
<accession>A0ABX1K9H3</accession>
<keyword evidence="3" id="KW-1185">Reference proteome</keyword>
<protein>
    <submittedName>
        <fullName evidence="2">Uncharacterized protein</fullName>
    </submittedName>
</protein>
<keyword evidence="1" id="KW-0812">Transmembrane</keyword>
<feature type="transmembrane region" description="Helical" evidence="1">
    <location>
        <begin position="51"/>
        <end position="74"/>
    </location>
</feature>
<organism evidence="2 3">
    <name type="scientific">Microbacterium salsuginis</name>
    <dbReference type="NCBI Taxonomy" id="2722803"/>
    <lineage>
        <taxon>Bacteria</taxon>
        <taxon>Bacillati</taxon>
        <taxon>Actinomycetota</taxon>
        <taxon>Actinomycetes</taxon>
        <taxon>Micrococcales</taxon>
        <taxon>Microbacteriaceae</taxon>
        <taxon>Microbacterium</taxon>
    </lineage>
</organism>
<keyword evidence="1" id="KW-1133">Transmembrane helix</keyword>
<feature type="transmembrane region" description="Helical" evidence="1">
    <location>
        <begin position="25"/>
        <end position="45"/>
    </location>
</feature>
<dbReference type="RefSeq" id="WP_168911452.1">
    <property type="nucleotide sequence ID" value="NZ_JABACI010000001.1"/>
</dbReference>
<keyword evidence="1" id="KW-0472">Membrane</keyword>
<evidence type="ECO:0000313" key="3">
    <source>
        <dbReference type="Proteomes" id="UP001429745"/>
    </source>
</evidence>
<reference evidence="2 3" key="1">
    <citation type="submission" date="2020-04" db="EMBL/GenBank/DDBJ databases">
        <title>CFH 90308 Microbacterium sp.</title>
        <authorList>
            <person name="Nie G."/>
            <person name="Ming H."/>
            <person name="Xia T."/>
        </authorList>
    </citation>
    <scope>NUCLEOTIDE SEQUENCE [LARGE SCALE GENOMIC DNA]</scope>
    <source>
        <strain evidence="2 3">CFH 90308</strain>
    </source>
</reference>
<sequence length="159" mass="16637">MSDVDGSGGVSVEPDGKVARGIMRLLAVLVGLTGPVVIILGLLLADGEGLWISLVAGGVLTVVTVPLGISMWMAQTHEHEQTLRLRERGVPASAEVLQITPTSYGEESRMTLTLRVTGPGITTFQATHSCAFDSSLSVGDRLGAVVDPSTNGYAIPNRR</sequence>